<proteinExistence type="predicted"/>
<dbReference type="Proteomes" id="UP000027466">
    <property type="component" value="Unassembled WGS sequence"/>
</dbReference>
<dbReference type="InterPro" id="IPR017732">
    <property type="entry name" value="T4/T6SS_DotU"/>
</dbReference>
<evidence type="ECO:0000313" key="3">
    <source>
        <dbReference type="EMBL" id="KDR38530.1"/>
    </source>
</evidence>
<dbReference type="InterPro" id="IPR038522">
    <property type="entry name" value="T4/T6SS_DotU_sf"/>
</dbReference>
<organism evidence="3 4">
    <name type="scientific">Caballeronia glathei</name>
    <dbReference type="NCBI Taxonomy" id="60547"/>
    <lineage>
        <taxon>Bacteria</taxon>
        <taxon>Pseudomonadati</taxon>
        <taxon>Pseudomonadota</taxon>
        <taxon>Betaproteobacteria</taxon>
        <taxon>Burkholderiales</taxon>
        <taxon>Burkholderiaceae</taxon>
        <taxon>Caballeronia</taxon>
    </lineage>
</organism>
<dbReference type="PANTHER" id="PTHR38033">
    <property type="entry name" value="MEMBRANE PROTEIN-RELATED"/>
    <property type="match status" value="1"/>
</dbReference>
<evidence type="ECO:0000313" key="4">
    <source>
        <dbReference type="Proteomes" id="UP000027466"/>
    </source>
</evidence>
<evidence type="ECO:0000256" key="1">
    <source>
        <dbReference type="SAM" id="Phobius"/>
    </source>
</evidence>
<dbReference type="Gene3D" id="1.25.40.590">
    <property type="entry name" value="Type IV / VI secretion system, DotU"/>
    <property type="match status" value="1"/>
</dbReference>
<name>A0A069PD35_9BURK</name>
<accession>A0A069PD35</accession>
<reference evidence="3 4" key="1">
    <citation type="submission" date="2014-03" db="EMBL/GenBank/DDBJ databases">
        <title>Draft Genome Sequences of Four Burkholderia Strains.</title>
        <authorList>
            <person name="Liu X.Y."/>
            <person name="Li C.X."/>
            <person name="Xu J.H."/>
        </authorList>
    </citation>
    <scope>NUCLEOTIDE SEQUENCE [LARGE SCALE GENOMIC DNA]</scope>
    <source>
        <strain evidence="3 4">DSM 50014</strain>
    </source>
</reference>
<evidence type="ECO:0000259" key="2">
    <source>
        <dbReference type="Pfam" id="PF09850"/>
    </source>
</evidence>
<keyword evidence="1" id="KW-0472">Membrane</keyword>
<feature type="domain" description="Type IV / VI secretion system DotU" evidence="2">
    <location>
        <begin position="2"/>
        <end position="197"/>
    </location>
</feature>
<keyword evidence="1" id="KW-1133">Transmembrane helix</keyword>
<gene>
    <name evidence="3" type="ORF">BG61_39540</name>
</gene>
<dbReference type="PANTHER" id="PTHR38033:SF1">
    <property type="entry name" value="DOTU FAMILY TYPE IV_VI SECRETION SYSTEM PROTEIN"/>
    <property type="match status" value="1"/>
</dbReference>
<protein>
    <submittedName>
        <fullName evidence="3">Type IV secretion protein DotU</fullName>
    </submittedName>
</protein>
<sequence length="214" mass="23475">MRALLRDTALQVSLLKEGGTAGSVPKLRERCLQLVHAFDAALEARQVPRDVKQDAVDAQCGLLDEMAMTHLPVDDRPQWDACPLQVERSGNHNAGEQVYERLAARMRETPSSIELLECYAAILGLGFRGRHARDGGERERAALIKALNEQIARSRPAGPSTFIVDTAGGSRFDWLRHVSPWAVAGLACVAAGLIWFAWGQSLDAQLARLLASRR</sequence>
<dbReference type="NCBIfam" id="TIGR03349">
    <property type="entry name" value="IV_VI_DotU"/>
    <property type="match status" value="1"/>
</dbReference>
<dbReference type="STRING" id="60547.GCA_000751215_03552"/>
<feature type="transmembrane region" description="Helical" evidence="1">
    <location>
        <begin position="178"/>
        <end position="198"/>
    </location>
</feature>
<keyword evidence="1" id="KW-0812">Transmembrane</keyword>
<dbReference type="AlphaFoldDB" id="A0A069PD35"/>
<dbReference type="EMBL" id="JFHC01000086">
    <property type="protein sequence ID" value="KDR38530.1"/>
    <property type="molecule type" value="Genomic_DNA"/>
</dbReference>
<comment type="caution">
    <text evidence="3">The sequence shown here is derived from an EMBL/GenBank/DDBJ whole genome shotgun (WGS) entry which is preliminary data.</text>
</comment>
<keyword evidence="4" id="KW-1185">Reference proteome</keyword>
<dbReference type="Pfam" id="PF09850">
    <property type="entry name" value="DotU"/>
    <property type="match status" value="1"/>
</dbReference>